<dbReference type="InterPro" id="IPR012337">
    <property type="entry name" value="RNaseH-like_sf"/>
</dbReference>
<dbReference type="AlphaFoldDB" id="A0A9Q3HXH9"/>
<gene>
    <name evidence="16" type="ORF">O181_060388</name>
</gene>
<dbReference type="GO" id="GO:0046872">
    <property type="term" value="F:metal ion binding"/>
    <property type="evidence" value="ECO:0007669"/>
    <property type="project" value="UniProtKB-KW"/>
</dbReference>
<keyword evidence="6" id="KW-0378">Hydrolase</keyword>
<evidence type="ECO:0000256" key="3">
    <source>
        <dbReference type="ARBA" id="ARBA00022722"/>
    </source>
</evidence>
<dbReference type="GO" id="GO:0005634">
    <property type="term" value="C:nucleus"/>
    <property type="evidence" value="ECO:0007669"/>
    <property type="project" value="UniProtKB-ARBA"/>
</dbReference>
<dbReference type="OrthoDB" id="430476at2759"/>
<dbReference type="InterPro" id="IPR001584">
    <property type="entry name" value="Integrase_cat-core"/>
</dbReference>
<evidence type="ECO:0000256" key="4">
    <source>
        <dbReference type="ARBA" id="ARBA00022723"/>
    </source>
</evidence>
<keyword evidence="2" id="KW-0548">Nucleotidyltransferase</keyword>
<proteinExistence type="predicted"/>
<keyword evidence="8" id="KW-0694">RNA-binding</keyword>
<dbReference type="GO" id="GO:0003887">
    <property type="term" value="F:DNA-directed DNA polymerase activity"/>
    <property type="evidence" value="ECO:0007669"/>
    <property type="project" value="UniProtKB-KW"/>
</dbReference>
<keyword evidence="11" id="KW-0808">Transferase</keyword>
<dbReference type="PANTHER" id="PTHR42648">
    <property type="entry name" value="TRANSPOSASE, PUTATIVE-RELATED"/>
    <property type="match status" value="1"/>
</dbReference>
<evidence type="ECO:0000256" key="10">
    <source>
        <dbReference type="ARBA" id="ARBA00022918"/>
    </source>
</evidence>
<evidence type="ECO:0000313" key="16">
    <source>
        <dbReference type="EMBL" id="MBW0520673.1"/>
    </source>
</evidence>
<dbReference type="GO" id="GO:0003964">
    <property type="term" value="F:RNA-directed DNA polymerase activity"/>
    <property type="evidence" value="ECO:0007669"/>
    <property type="project" value="UniProtKB-KW"/>
</dbReference>
<keyword evidence="17" id="KW-1185">Reference proteome</keyword>
<evidence type="ECO:0000256" key="13">
    <source>
        <dbReference type="ARBA" id="ARBA00048173"/>
    </source>
</evidence>
<evidence type="ECO:0000256" key="1">
    <source>
        <dbReference type="ARBA" id="ARBA00022578"/>
    </source>
</evidence>
<dbReference type="PROSITE" id="PS50994">
    <property type="entry name" value="INTEGRASE"/>
    <property type="match status" value="1"/>
</dbReference>
<dbReference type="GO" id="GO:0006310">
    <property type="term" value="P:DNA recombination"/>
    <property type="evidence" value="ECO:0007669"/>
    <property type="project" value="UniProtKB-KW"/>
</dbReference>
<keyword evidence="10" id="KW-0695">RNA-directed DNA polymerase</keyword>
<name>A0A9Q3HXH9_9BASI</name>
<feature type="domain" description="Integrase catalytic" evidence="15">
    <location>
        <begin position="1"/>
        <end position="102"/>
    </location>
</feature>
<comment type="catalytic activity">
    <reaction evidence="14">
        <text>DNA(n) + a 2'-deoxyribonucleoside 5'-triphosphate = DNA(n+1) + diphosphate</text>
        <dbReference type="Rhea" id="RHEA:22508"/>
        <dbReference type="Rhea" id="RHEA-COMP:17339"/>
        <dbReference type="Rhea" id="RHEA-COMP:17340"/>
        <dbReference type="ChEBI" id="CHEBI:33019"/>
        <dbReference type="ChEBI" id="CHEBI:61560"/>
        <dbReference type="ChEBI" id="CHEBI:173112"/>
        <dbReference type="EC" id="2.7.7.7"/>
    </reaction>
</comment>
<sequence>MSMDNPHDRTLKKLVSDRGSEFLNHKFKTLSEKCRFQHVFSPAETPQHNGFSVRENQSILLKTRCILNHSNLPKVYWAEAVRTATILCNIVPTPSRIKCSPF</sequence>
<evidence type="ECO:0000256" key="5">
    <source>
        <dbReference type="ARBA" id="ARBA00022759"/>
    </source>
</evidence>
<reference evidence="16" key="1">
    <citation type="submission" date="2021-03" db="EMBL/GenBank/DDBJ databases">
        <title>Draft genome sequence of rust myrtle Austropuccinia psidii MF-1, a brazilian biotype.</title>
        <authorList>
            <person name="Quecine M.C."/>
            <person name="Pachon D.M.R."/>
            <person name="Bonatelli M.L."/>
            <person name="Correr F.H."/>
            <person name="Franceschini L.M."/>
            <person name="Leite T.F."/>
            <person name="Margarido G.R.A."/>
            <person name="Almeida C.A."/>
            <person name="Ferrarezi J.A."/>
            <person name="Labate C.A."/>
        </authorList>
    </citation>
    <scope>NUCLEOTIDE SEQUENCE</scope>
    <source>
        <strain evidence="16">MF-1</strain>
    </source>
</reference>
<keyword evidence="3" id="KW-0540">Nuclease</keyword>
<dbReference type="GO" id="GO:0003723">
    <property type="term" value="F:RNA binding"/>
    <property type="evidence" value="ECO:0007669"/>
    <property type="project" value="UniProtKB-KW"/>
</dbReference>
<keyword evidence="11" id="KW-0239">DNA-directed DNA polymerase</keyword>
<dbReference type="EMBL" id="AVOT02028239">
    <property type="protein sequence ID" value="MBW0520673.1"/>
    <property type="molecule type" value="Genomic_DNA"/>
</dbReference>
<dbReference type="Proteomes" id="UP000765509">
    <property type="component" value="Unassembled WGS sequence"/>
</dbReference>
<keyword evidence="9" id="KW-0229">DNA integration</keyword>
<evidence type="ECO:0000256" key="8">
    <source>
        <dbReference type="ARBA" id="ARBA00022884"/>
    </source>
</evidence>
<keyword evidence="7" id="KW-0460">Magnesium</keyword>
<evidence type="ECO:0000256" key="2">
    <source>
        <dbReference type="ARBA" id="ARBA00022695"/>
    </source>
</evidence>
<accession>A0A9Q3HXH9</accession>
<organism evidence="16 17">
    <name type="scientific">Austropuccinia psidii MF-1</name>
    <dbReference type="NCBI Taxonomy" id="1389203"/>
    <lineage>
        <taxon>Eukaryota</taxon>
        <taxon>Fungi</taxon>
        <taxon>Dikarya</taxon>
        <taxon>Basidiomycota</taxon>
        <taxon>Pucciniomycotina</taxon>
        <taxon>Pucciniomycetes</taxon>
        <taxon>Pucciniales</taxon>
        <taxon>Sphaerophragmiaceae</taxon>
        <taxon>Austropuccinia</taxon>
    </lineage>
</organism>
<evidence type="ECO:0000256" key="11">
    <source>
        <dbReference type="ARBA" id="ARBA00022932"/>
    </source>
</evidence>
<keyword evidence="1" id="KW-0815">Transposition</keyword>
<dbReference type="InterPro" id="IPR039537">
    <property type="entry name" value="Retrotran_Ty1/copia-like"/>
</dbReference>
<evidence type="ECO:0000259" key="15">
    <source>
        <dbReference type="PROSITE" id="PS50994"/>
    </source>
</evidence>
<comment type="caution">
    <text evidence="16">The sequence shown here is derived from an EMBL/GenBank/DDBJ whole genome shotgun (WGS) entry which is preliminary data.</text>
</comment>
<keyword evidence="4" id="KW-0479">Metal-binding</keyword>
<protein>
    <recommendedName>
        <fullName evidence="15">Integrase catalytic domain-containing protein</fullName>
    </recommendedName>
</protein>
<dbReference type="GO" id="GO:0016787">
    <property type="term" value="F:hydrolase activity"/>
    <property type="evidence" value="ECO:0007669"/>
    <property type="project" value="UniProtKB-KW"/>
</dbReference>
<dbReference type="InterPro" id="IPR036397">
    <property type="entry name" value="RNaseH_sf"/>
</dbReference>
<keyword evidence="5" id="KW-0255">Endonuclease</keyword>
<evidence type="ECO:0000256" key="9">
    <source>
        <dbReference type="ARBA" id="ARBA00022908"/>
    </source>
</evidence>
<evidence type="ECO:0000256" key="14">
    <source>
        <dbReference type="ARBA" id="ARBA00049244"/>
    </source>
</evidence>
<dbReference type="GO" id="GO:0032196">
    <property type="term" value="P:transposition"/>
    <property type="evidence" value="ECO:0007669"/>
    <property type="project" value="UniProtKB-KW"/>
</dbReference>
<keyword evidence="12" id="KW-0233">DNA recombination</keyword>
<dbReference type="Gene3D" id="3.30.420.10">
    <property type="entry name" value="Ribonuclease H-like superfamily/Ribonuclease H"/>
    <property type="match status" value="1"/>
</dbReference>
<evidence type="ECO:0000256" key="6">
    <source>
        <dbReference type="ARBA" id="ARBA00022801"/>
    </source>
</evidence>
<dbReference type="SUPFAM" id="SSF53098">
    <property type="entry name" value="Ribonuclease H-like"/>
    <property type="match status" value="1"/>
</dbReference>
<evidence type="ECO:0000256" key="7">
    <source>
        <dbReference type="ARBA" id="ARBA00022842"/>
    </source>
</evidence>
<comment type="catalytic activity">
    <reaction evidence="13">
        <text>DNA(n) + a 2'-deoxyribonucleoside 5'-triphosphate = DNA(n+1) + diphosphate</text>
        <dbReference type="Rhea" id="RHEA:22508"/>
        <dbReference type="Rhea" id="RHEA-COMP:17339"/>
        <dbReference type="Rhea" id="RHEA-COMP:17340"/>
        <dbReference type="ChEBI" id="CHEBI:33019"/>
        <dbReference type="ChEBI" id="CHEBI:61560"/>
        <dbReference type="ChEBI" id="CHEBI:173112"/>
        <dbReference type="EC" id="2.7.7.49"/>
    </reaction>
</comment>
<evidence type="ECO:0000313" key="17">
    <source>
        <dbReference type="Proteomes" id="UP000765509"/>
    </source>
</evidence>
<dbReference type="GO" id="GO:0004519">
    <property type="term" value="F:endonuclease activity"/>
    <property type="evidence" value="ECO:0007669"/>
    <property type="project" value="UniProtKB-KW"/>
</dbReference>
<dbReference type="GO" id="GO:0015074">
    <property type="term" value="P:DNA integration"/>
    <property type="evidence" value="ECO:0007669"/>
    <property type="project" value="UniProtKB-KW"/>
</dbReference>
<evidence type="ECO:0000256" key="12">
    <source>
        <dbReference type="ARBA" id="ARBA00023172"/>
    </source>
</evidence>
<dbReference type="PANTHER" id="PTHR42648:SF11">
    <property type="entry name" value="TRANSPOSON TY4-P GAG-POL POLYPROTEIN"/>
    <property type="match status" value="1"/>
</dbReference>